<protein>
    <submittedName>
        <fullName evidence="1">Uncharacterized protein</fullName>
    </submittedName>
</protein>
<gene>
    <name evidence="1" type="ORF">CYLTODRAFT_421853</name>
</gene>
<reference evidence="1 2" key="1">
    <citation type="journal article" date="2015" name="Fungal Genet. Biol.">
        <title>Evolution of novel wood decay mechanisms in Agaricales revealed by the genome sequences of Fistulina hepatica and Cylindrobasidium torrendii.</title>
        <authorList>
            <person name="Floudas D."/>
            <person name="Held B.W."/>
            <person name="Riley R."/>
            <person name="Nagy L.G."/>
            <person name="Koehler G."/>
            <person name="Ransdell A.S."/>
            <person name="Younus H."/>
            <person name="Chow J."/>
            <person name="Chiniquy J."/>
            <person name="Lipzen A."/>
            <person name="Tritt A."/>
            <person name="Sun H."/>
            <person name="Haridas S."/>
            <person name="LaButti K."/>
            <person name="Ohm R.A."/>
            <person name="Kues U."/>
            <person name="Blanchette R.A."/>
            <person name="Grigoriev I.V."/>
            <person name="Minto R.E."/>
            <person name="Hibbett D.S."/>
        </authorList>
    </citation>
    <scope>NUCLEOTIDE SEQUENCE [LARGE SCALE GENOMIC DNA]</scope>
    <source>
        <strain evidence="1 2">FP15055 ss-10</strain>
    </source>
</reference>
<dbReference type="AlphaFoldDB" id="A0A0D7BDG6"/>
<dbReference type="EMBL" id="KN880508">
    <property type="protein sequence ID" value="KIY68184.1"/>
    <property type="molecule type" value="Genomic_DNA"/>
</dbReference>
<sequence>MTARGRGPNTYAAEMAGRLFFPAFCSSHSSGGTAALPRLPTRVVYVDLDRPQWQRPSTKSSHLLLRLSTKHLIISPNDRTQRHQRRDTEYRLQLPTNLLLHQRTPNEPLSEVCAQYMAMFHLVSLRRVLPCT</sequence>
<name>A0A0D7BDG6_9AGAR</name>
<evidence type="ECO:0000313" key="2">
    <source>
        <dbReference type="Proteomes" id="UP000054007"/>
    </source>
</evidence>
<organism evidence="1 2">
    <name type="scientific">Cylindrobasidium torrendii FP15055 ss-10</name>
    <dbReference type="NCBI Taxonomy" id="1314674"/>
    <lineage>
        <taxon>Eukaryota</taxon>
        <taxon>Fungi</taxon>
        <taxon>Dikarya</taxon>
        <taxon>Basidiomycota</taxon>
        <taxon>Agaricomycotina</taxon>
        <taxon>Agaricomycetes</taxon>
        <taxon>Agaricomycetidae</taxon>
        <taxon>Agaricales</taxon>
        <taxon>Marasmiineae</taxon>
        <taxon>Physalacriaceae</taxon>
        <taxon>Cylindrobasidium</taxon>
    </lineage>
</organism>
<keyword evidence="2" id="KW-1185">Reference proteome</keyword>
<accession>A0A0D7BDG6</accession>
<dbReference type="Proteomes" id="UP000054007">
    <property type="component" value="Unassembled WGS sequence"/>
</dbReference>
<evidence type="ECO:0000313" key="1">
    <source>
        <dbReference type="EMBL" id="KIY68184.1"/>
    </source>
</evidence>
<proteinExistence type="predicted"/>